<dbReference type="GO" id="GO:0045040">
    <property type="term" value="P:protein insertion into mitochondrial outer membrane"/>
    <property type="evidence" value="ECO:0007669"/>
    <property type="project" value="UniProtKB-UniRule"/>
</dbReference>
<evidence type="ECO:0000256" key="5">
    <source>
        <dbReference type="ARBA" id="ARBA00023055"/>
    </source>
</evidence>
<dbReference type="PROSITE" id="PS51847">
    <property type="entry name" value="SMP"/>
    <property type="match status" value="1"/>
</dbReference>
<keyword evidence="4 8" id="KW-1133">Transmembrane helix</keyword>
<dbReference type="GO" id="GO:0032865">
    <property type="term" value="C:ERMES complex"/>
    <property type="evidence" value="ECO:0007669"/>
    <property type="project" value="UniProtKB-UniRule"/>
</dbReference>
<evidence type="ECO:0000256" key="3">
    <source>
        <dbReference type="ARBA" id="ARBA00022824"/>
    </source>
</evidence>
<dbReference type="GO" id="GO:0008289">
    <property type="term" value="F:lipid binding"/>
    <property type="evidence" value="ECO:0007669"/>
    <property type="project" value="UniProtKB-KW"/>
</dbReference>
<dbReference type="Pfam" id="PF10296">
    <property type="entry name" value="MMM1"/>
    <property type="match status" value="1"/>
</dbReference>
<gene>
    <name evidence="8" type="primary">MMM1</name>
    <name evidence="12" type="ORF">NliqN6_6139</name>
</gene>
<keyword evidence="5" id="KW-0445">Lipid transport</keyword>
<keyword evidence="3 8" id="KW-0256">Endoplasmic reticulum</keyword>
<dbReference type="Proteomes" id="UP000620104">
    <property type="component" value="Unassembled WGS sequence"/>
</dbReference>
<name>A0A8H3TZ20_9TREE</name>
<comment type="subcellular location">
    <subcellularLocation>
        <location evidence="8">Endoplasmic reticulum membrane</location>
        <topology evidence="8">Single-pass type I membrane protein</topology>
    </subcellularLocation>
    <text evidence="8">The ERMES/MDM complex localizes to a few discrete foci (around 10 per single cell), that represent mitochondria-endoplasmic reticulum junctions. These foci are often found next to mtDNA nucleoids.</text>
</comment>
<dbReference type="CDD" id="cd21671">
    <property type="entry name" value="SMP_Mmm1"/>
    <property type="match status" value="1"/>
</dbReference>
<sequence>MASSVSTVALSTSSPLPSPTVIFTSSRWSFTQGFLVGQATFLVLCGLFIKYVVFEDAERSRQRSAERAKKAVLSTTNVPPPSSSELLEKTGYEMATHASESADWINVLFAEVLQGYRDDLLGSGGEEGARKQVEAWLNPKGAISSWLDPITVTSLSLGKSYPLLSNARIRPADGQGGLRAEVDVDYTDSIHLSLATSLVINFPQPRFAILPVALGVELVGFGGTITMQLHGSPSTMRSDDLKRQVHLSLLPDFHLNLKATSLLGSRAKLQDIPKLEQLVIARLRQAIQDRVVWPRFVAASLPSLVARGREPVVETDQGVVVTAAADVPIIPQEEIPRSGDIPGSRLAQLSSAIPPVSTPSFPGAFGEPMRSGMDTSNAPIASRDSSAHNYSRMSSRTGPTQGGYGSAYSHLQGQDSGAMRYRGEGGGMGQQPLRRVGALNAR</sequence>
<reference evidence="12" key="1">
    <citation type="submission" date="2020-07" db="EMBL/GenBank/DDBJ databases">
        <title>Draft Genome Sequence of a Deep-Sea Yeast, Naganishia (Cryptococcus) liquefaciens strain N6.</title>
        <authorList>
            <person name="Han Y.W."/>
            <person name="Kajitani R."/>
            <person name="Morimoto H."/>
            <person name="Parhat M."/>
            <person name="Tsubouchi H."/>
            <person name="Bakenova O."/>
            <person name="Ogata M."/>
            <person name="Argunhan B."/>
            <person name="Aoki R."/>
            <person name="Kajiwara S."/>
            <person name="Itoh T."/>
            <person name="Iwasaki H."/>
        </authorList>
    </citation>
    <scope>NUCLEOTIDE SEQUENCE</scope>
    <source>
        <strain evidence="12">N6</strain>
    </source>
</reference>
<evidence type="ECO:0000256" key="8">
    <source>
        <dbReference type="HAMAP-Rule" id="MF_03103"/>
    </source>
</evidence>
<protein>
    <recommendedName>
        <fullName evidence="8">Maintenance of mitochondrial morphology protein 1</fullName>
    </recommendedName>
</protein>
<evidence type="ECO:0000256" key="2">
    <source>
        <dbReference type="ARBA" id="ARBA00022692"/>
    </source>
</evidence>
<dbReference type="GO" id="GO:1990456">
    <property type="term" value="P:mitochondrion-endoplasmic reticulum membrane tethering"/>
    <property type="evidence" value="ECO:0007669"/>
    <property type="project" value="TreeGrafter"/>
</dbReference>
<comment type="caution">
    <text evidence="12">The sequence shown here is derived from an EMBL/GenBank/DDBJ whole genome shotgun (WGS) entry which is preliminary data.</text>
</comment>
<evidence type="ECO:0000256" key="6">
    <source>
        <dbReference type="ARBA" id="ARBA00023121"/>
    </source>
</evidence>
<feature type="compositionally biased region" description="Polar residues" evidence="9">
    <location>
        <begin position="381"/>
        <end position="399"/>
    </location>
</feature>
<dbReference type="InterPro" id="IPR019411">
    <property type="entry name" value="MMM1_dom"/>
</dbReference>
<feature type="region of interest" description="Disordered" evidence="9">
    <location>
        <begin position="381"/>
        <end position="442"/>
    </location>
</feature>
<evidence type="ECO:0000256" key="9">
    <source>
        <dbReference type="SAM" id="MobiDB-lite"/>
    </source>
</evidence>
<feature type="topological domain" description="Cytoplasmic" evidence="8">
    <location>
        <begin position="55"/>
        <end position="442"/>
    </location>
</feature>
<dbReference type="InterPro" id="IPR027537">
    <property type="entry name" value="Mmm1"/>
</dbReference>
<dbReference type="EMBL" id="BLZA01000049">
    <property type="protein sequence ID" value="GHJ89737.1"/>
    <property type="molecule type" value="Genomic_DNA"/>
</dbReference>
<comment type="similarity">
    <text evidence="8">Belongs to the MMM1 family.</text>
</comment>
<evidence type="ECO:0000313" key="12">
    <source>
        <dbReference type="EMBL" id="GHJ89737.1"/>
    </source>
</evidence>
<feature type="region of interest" description="Disordered" evidence="9">
    <location>
        <begin position="66"/>
        <end position="85"/>
    </location>
</feature>
<keyword evidence="13" id="KW-1185">Reference proteome</keyword>
<evidence type="ECO:0000256" key="10">
    <source>
        <dbReference type="SAM" id="Phobius"/>
    </source>
</evidence>
<dbReference type="OrthoDB" id="5599157at2759"/>
<feature type="topological domain" description="Lumenal" evidence="8">
    <location>
        <begin position="1"/>
        <end position="33"/>
    </location>
</feature>
<accession>A0A8H3TZ20</accession>
<dbReference type="GO" id="GO:0005789">
    <property type="term" value="C:endoplasmic reticulum membrane"/>
    <property type="evidence" value="ECO:0007669"/>
    <property type="project" value="UniProtKB-SubCell"/>
</dbReference>
<dbReference type="PANTHER" id="PTHR13466">
    <property type="entry name" value="TEX2 PROTEIN-RELATED"/>
    <property type="match status" value="1"/>
</dbReference>
<comment type="function">
    <text evidence="8">Component of the ERMES/MDM complex, which serves as a molecular tether to connect the endoplasmic reticulum (ER) and mitochondria. Components of this complex are involved in the control of mitochondrial shape and protein biogenesis, and function in nonvesicular lipid trafficking between the ER and mitochondria. The MDM12-MMM1 subcomplex functions in the major beta-barrel assembly pathway that is responsible for biogenesis of all outer membrane beta-barrel proteins, and acts in a late step after the SAM complex. The MDM10-MDM12-MMM1 subcomplex further acts in the TOM40-specific pathway after the action of the MDM12-MMM1 complex. Essential for establishing and maintaining the structure of mitochondria and maintenance of mtDNA nucleoids.</text>
</comment>
<evidence type="ECO:0000256" key="4">
    <source>
        <dbReference type="ARBA" id="ARBA00022989"/>
    </source>
</evidence>
<organism evidence="12 13">
    <name type="scientific">Naganishia liquefaciens</name>
    <dbReference type="NCBI Taxonomy" id="104408"/>
    <lineage>
        <taxon>Eukaryota</taxon>
        <taxon>Fungi</taxon>
        <taxon>Dikarya</taxon>
        <taxon>Basidiomycota</taxon>
        <taxon>Agaricomycotina</taxon>
        <taxon>Tremellomycetes</taxon>
        <taxon>Filobasidiales</taxon>
        <taxon>Filobasidiaceae</taxon>
        <taxon>Naganishia</taxon>
    </lineage>
</organism>
<keyword evidence="7 8" id="KW-0472">Membrane</keyword>
<dbReference type="PANTHER" id="PTHR13466:SF0">
    <property type="entry name" value="SMP-LTD DOMAIN-CONTAINING PROTEIN"/>
    <property type="match status" value="1"/>
</dbReference>
<evidence type="ECO:0000256" key="1">
    <source>
        <dbReference type="ARBA" id="ARBA00022448"/>
    </source>
</evidence>
<evidence type="ECO:0000256" key="7">
    <source>
        <dbReference type="ARBA" id="ARBA00023136"/>
    </source>
</evidence>
<evidence type="ECO:0000259" key="11">
    <source>
        <dbReference type="PROSITE" id="PS51847"/>
    </source>
</evidence>
<feature type="domain" description="SMP-LTD" evidence="11">
    <location>
        <begin position="98"/>
        <end position="302"/>
    </location>
</feature>
<dbReference type="AlphaFoldDB" id="A0A8H3TZ20"/>
<keyword evidence="2 8" id="KW-0812">Transmembrane</keyword>
<proteinExistence type="inferred from homology"/>
<feature type="transmembrane region" description="Helical" evidence="10">
    <location>
        <begin position="31"/>
        <end position="53"/>
    </location>
</feature>
<keyword evidence="6" id="KW-0446">Lipid-binding</keyword>
<evidence type="ECO:0000313" key="13">
    <source>
        <dbReference type="Proteomes" id="UP000620104"/>
    </source>
</evidence>
<comment type="subunit">
    <text evidence="8">Homodimer. Component of the ER-mitochondria encounter structure (ERMES) or MDM complex, composed of MMM1, MDM10, MDM12 and MDM34. A MMM1 homodimer associates with one molecule of MDM12 on each side in a pairwise head-to-tail manner, and the SMP-LTD domains of MMM1 and MDM12 generate a continuous hydrophobic tunnel for phospholipid trafficking.</text>
</comment>
<dbReference type="GO" id="GO:0015914">
    <property type="term" value="P:phospholipid transport"/>
    <property type="evidence" value="ECO:0007669"/>
    <property type="project" value="TreeGrafter"/>
</dbReference>
<dbReference type="HAMAP" id="MF_03103">
    <property type="entry name" value="Mmm1"/>
    <property type="match status" value="1"/>
</dbReference>
<dbReference type="InterPro" id="IPR031468">
    <property type="entry name" value="SMP_LBD"/>
</dbReference>
<keyword evidence="1" id="KW-0813">Transport</keyword>